<dbReference type="Proteomes" id="UP000004386">
    <property type="component" value="Unassembled WGS sequence"/>
</dbReference>
<gene>
    <name evidence="10" type="ORF">OINT_2001513</name>
</gene>
<dbReference type="Gene3D" id="1.10.3720.10">
    <property type="entry name" value="MetI-like"/>
    <property type="match status" value="1"/>
</dbReference>
<feature type="transmembrane region" description="Helical" evidence="8">
    <location>
        <begin position="119"/>
        <end position="141"/>
    </location>
</feature>
<dbReference type="PANTHER" id="PTHR43163">
    <property type="entry name" value="DIPEPTIDE TRANSPORT SYSTEM PERMEASE PROTEIN DPPB-RELATED"/>
    <property type="match status" value="1"/>
</dbReference>
<feature type="transmembrane region" description="Helical" evidence="8">
    <location>
        <begin position="232"/>
        <end position="251"/>
    </location>
</feature>
<sequence>MPGDTIARLFSPTPSETDSGVLNYALRRLLTLPVVLFALSLMLFALQMSLSPTQRLAAYAPSPDFLKGGQESIRRMIEQYGLNDPFHVQYGRWIGNIMTGNLGWSETARQPVSHALTSLLPATLELVLLAFIPSFLLAIYLGSRAGIYLNKWPDHLIRIFTILGWSFPVYVFGLLMLLIFYSALDWFPPGRLSQWAQATVMSPDFTRYTGANTIDAILNGNLQIFWDSLRHLAAPVITLTYVNLASMTRVMRTSMLETLRQDYVRTARAKGMPKRVVELRHARRNALLPVTTIAGMELATMMGGVVITETIFDYAGLGQFAAKSAANLDFPAILGFSLYFAIVLVLMNLIVDLIYPLLDPRVKTR</sequence>
<evidence type="ECO:0000259" key="9">
    <source>
        <dbReference type="PROSITE" id="PS50928"/>
    </source>
</evidence>
<evidence type="ECO:0000256" key="7">
    <source>
        <dbReference type="ARBA" id="ARBA00023136"/>
    </source>
</evidence>
<comment type="subcellular location">
    <subcellularLocation>
        <location evidence="1">Cell inner membrane</location>
        <topology evidence="1">Multi-pass membrane protein</topology>
    </subcellularLocation>
    <subcellularLocation>
        <location evidence="8">Cell membrane</location>
        <topology evidence="8">Multi-pass membrane protein</topology>
    </subcellularLocation>
</comment>
<keyword evidence="4" id="KW-1003">Cell membrane</keyword>
<evidence type="ECO:0000313" key="10">
    <source>
        <dbReference type="EMBL" id="EEQ94288.1"/>
    </source>
</evidence>
<keyword evidence="6 8" id="KW-1133">Transmembrane helix</keyword>
<keyword evidence="3 8" id="KW-0813">Transport</keyword>
<dbReference type="InterPro" id="IPR035906">
    <property type="entry name" value="MetI-like_sf"/>
</dbReference>
<dbReference type="EMBL" id="ACQA01000002">
    <property type="protein sequence ID" value="EEQ94288.1"/>
    <property type="molecule type" value="Genomic_DNA"/>
</dbReference>
<dbReference type="Pfam" id="PF00528">
    <property type="entry name" value="BPD_transp_1"/>
    <property type="match status" value="1"/>
</dbReference>
<evidence type="ECO:0000256" key="8">
    <source>
        <dbReference type="RuleBase" id="RU363032"/>
    </source>
</evidence>
<evidence type="ECO:0000256" key="4">
    <source>
        <dbReference type="ARBA" id="ARBA00022475"/>
    </source>
</evidence>
<feature type="domain" description="ABC transmembrane type-1" evidence="9">
    <location>
        <begin position="120"/>
        <end position="355"/>
    </location>
</feature>
<dbReference type="InterPro" id="IPR000515">
    <property type="entry name" value="MetI-like"/>
</dbReference>
<dbReference type="GO" id="GO:0005886">
    <property type="term" value="C:plasma membrane"/>
    <property type="evidence" value="ECO:0007669"/>
    <property type="project" value="UniProtKB-SubCell"/>
</dbReference>
<dbReference type="SUPFAM" id="SSF161098">
    <property type="entry name" value="MetI-like"/>
    <property type="match status" value="1"/>
</dbReference>
<feature type="transmembrane region" description="Helical" evidence="8">
    <location>
        <begin position="162"/>
        <end position="184"/>
    </location>
</feature>
<dbReference type="GO" id="GO:0055085">
    <property type="term" value="P:transmembrane transport"/>
    <property type="evidence" value="ECO:0007669"/>
    <property type="project" value="InterPro"/>
</dbReference>
<evidence type="ECO:0000256" key="6">
    <source>
        <dbReference type="ARBA" id="ARBA00022989"/>
    </source>
</evidence>
<keyword evidence="7 8" id="KW-0472">Membrane</keyword>
<protein>
    <submittedName>
        <fullName evidence="10">Dipeptide transport system permease protein dppB</fullName>
    </submittedName>
</protein>
<dbReference type="PANTHER" id="PTHR43163:SF6">
    <property type="entry name" value="DIPEPTIDE TRANSPORT SYSTEM PERMEASE PROTEIN DPPB-RELATED"/>
    <property type="match status" value="1"/>
</dbReference>
<accession>C4WPU5</accession>
<name>C4WPU5_9HYPH</name>
<feature type="transmembrane region" description="Helical" evidence="8">
    <location>
        <begin position="286"/>
        <end position="312"/>
    </location>
</feature>
<feature type="transmembrane region" description="Helical" evidence="8">
    <location>
        <begin position="29"/>
        <end position="50"/>
    </location>
</feature>
<dbReference type="HOGENOM" id="CLU_036879_1_3_5"/>
<proteinExistence type="inferred from homology"/>
<comment type="similarity">
    <text evidence="2 8">Belongs to the binding-protein-dependent transport system permease family.</text>
</comment>
<dbReference type="PROSITE" id="PS50928">
    <property type="entry name" value="ABC_TM1"/>
    <property type="match status" value="1"/>
</dbReference>
<evidence type="ECO:0000256" key="2">
    <source>
        <dbReference type="ARBA" id="ARBA00009306"/>
    </source>
</evidence>
<dbReference type="AlphaFoldDB" id="C4WPU5"/>
<evidence type="ECO:0000313" key="11">
    <source>
        <dbReference type="Proteomes" id="UP000004386"/>
    </source>
</evidence>
<evidence type="ECO:0000256" key="5">
    <source>
        <dbReference type="ARBA" id="ARBA00022692"/>
    </source>
</evidence>
<evidence type="ECO:0000256" key="1">
    <source>
        <dbReference type="ARBA" id="ARBA00004429"/>
    </source>
</evidence>
<reference evidence="10 11" key="1">
    <citation type="submission" date="2009-05" db="EMBL/GenBank/DDBJ databases">
        <authorList>
            <person name="Setubal J.C."/>
            <person name="Boyle S."/>
            <person name="Crasta O.R."/>
            <person name="Gillespie J.J."/>
            <person name="Kenyon R.W."/>
            <person name="Lu J."/>
            <person name="Mane S."/>
            <person name="Nagrani S."/>
            <person name="Shallom J.M."/>
            <person name="Shallom S."/>
            <person name="Shukla M."/>
            <person name="Snyder E.E."/>
            <person name="Sobral B.W."/>
            <person name="Wattam A.R."/>
            <person name="Will R."/>
            <person name="Williams K."/>
            <person name="Yoo H."/>
            <person name="Munk C."/>
            <person name="Tapia R."/>
            <person name="Green L."/>
            <person name="Rogers Y."/>
            <person name="Detter J.C."/>
            <person name="Bruce D."/>
            <person name="Brettin T.S."/>
            <person name="Tsolis R."/>
        </authorList>
    </citation>
    <scope>NUCLEOTIDE SEQUENCE [LARGE SCALE GENOMIC DNA]</scope>
    <source>
        <strain evidence="10 11">LMG 3301</strain>
    </source>
</reference>
<feature type="transmembrane region" description="Helical" evidence="8">
    <location>
        <begin position="332"/>
        <end position="355"/>
    </location>
</feature>
<dbReference type="CDD" id="cd06261">
    <property type="entry name" value="TM_PBP2"/>
    <property type="match status" value="1"/>
</dbReference>
<keyword evidence="5 8" id="KW-0812">Transmembrane</keyword>
<organism evidence="10 11">
    <name type="scientific">Brucella intermedia LMG 3301</name>
    <dbReference type="NCBI Taxonomy" id="641118"/>
    <lineage>
        <taxon>Bacteria</taxon>
        <taxon>Pseudomonadati</taxon>
        <taxon>Pseudomonadota</taxon>
        <taxon>Alphaproteobacteria</taxon>
        <taxon>Hyphomicrobiales</taxon>
        <taxon>Brucellaceae</taxon>
        <taxon>Brucella/Ochrobactrum group</taxon>
        <taxon>Brucella</taxon>
    </lineage>
</organism>
<evidence type="ECO:0000256" key="3">
    <source>
        <dbReference type="ARBA" id="ARBA00022448"/>
    </source>
</evidence>
<comment type="caution">
    <text evidence="10">The sequence shown here is derived from an EMBL/GenBank/DDBJ whole genome shotgun (WGS) entry which is preliminary data.</text>
</comment>